<accession>A0ABP4VF51</accession>
<dbReference type="PANTHER" id="PTHR10668">
    <property type="entry name" value="PHYTOENE DEHYDROGENASE"/>
    <property type="match status" value="1"/>
</dbReference>
<dbReference type="EMBL" id="BAAAME010000002">
    <property type="protein sequence ID" value="GAA1724636.1"/>
    <property type="molecule type" value="Genomic_DNA"/>
</dbReference>
<dbReference type="RefSeq" id="WP_344196756.1">
    <property type="nucleotide sequence ID" value="NZ_BAAAME010000002.1"/>
</dbReference>
<evidence type="ECO:0000313" key="6">
    <source>
        <dbReference type="Proteomes" id="UP001501057"/>
    </source>
</evidence>
<evidence type="ECO:0000259" key="4">
    <source>
        <dbReference type="Pfam" id="PF01593"/>
    </source>
</evidence>
<evidence type="ECO:0000256" key="3">
    <source>
        <dbReference type="ARBA" id="ARBA00040298"/>
    </source>
</evidence>
<protein>
    <recommendedName>
        <fullName evidence="3">Pyridine nucleotide-disulfide oxidoreductase domain-containing protein 2</fullName>
    </recommendedName>
</protein>
<comment type="function">
    <text evidence="1">Probable oxidoreductase that may play a role as regulator of mitochondrial function.</text>
</comment>
<organism evidence="5 6">
    <name type="scientific">Aeromicrobium alkaliterrae</name>
    <dbReference type="NCBI Taxonomy" id="302168"/>
    <lineage>
        <taxon>Bacteria</taxon>
        <taxon>Bacillati</taxon>
        <taxon>Actinomycetota</taxon>
        <taxon>Actinomycetes</taxon>
        <taxon>Propionibacteriales</taxon>
        <taxon>Nocardioidaceae</taxon>
        <taxon>Aeromicrobium</taxon>
    </lineage>
</organism>
<reference evidence="6" key="1">
    <citation type="journal article" date="2019" name="Int. J. Syst. Evol. Microbiol.">
        <title>The Global Catalogue of Microorganisms (GCM) 10K type strain sequencing project: providing services to taxonomists for standard genome sequencing and annotation.</title>
        <authorList>
            <consortium name="The Broad Institute Genomics Platform"/>
            <consortium name="The Broad Institute Genome Sequencing Center for Infectious Disease"/>
            <person name="Wu L."/>
            <person name="Ma J."/>
        </authorList>
    </citation>
    <scope>NUCLEOTIDE SEQUENCE [LARGE SCALE GENOMIC DNA]</scope>
    <source>
        <strain evidence="6">JCM 13518</strain>
    </source>
</reference>
<comment type="caution">
    <text evidence="5">The sequence shown here is derived from an EMBL/GenBank/DDBJ whole genome shotgun (WGS) entry which is preliminary data.</text>
</comment>
<dbReference type="Gene3D" id="3.50.50.60">
    <property type="entry name" value="FAD/NAD(P)-binding domain"/>
    <property type="match status" value="1"/>
</dbReference>
<keyword evidence="6" id="KW-1185">Reference proteome</keyword>
<proteinExistence type="predicted"/>
<comment type="subunit">
    <text evidence="2">Interacts with COX5B; this interaction may contribute to localize PYROXD2 to the inner face of the inner mitochondrial membrane.</text>
</comment>
<dbReference type="SUPFAM" id="SSF51905">
    <property type="entry name" value="FAD/NAD(P)-binding domain"/>
    <property type="match status" value="1"/>
</dbReference>
<feature type="domain" description="Amine oxidase" evidence="4">
    <location>
        <begin position="17"/>
        <end position="297"/>
    </location>
</feature>
<dbReference type="InterPro" id="IPR002937">
    <property type="entry name" value="Amino_oxidase"/>
</dbReference>
<dbReference type="InterPro" id="IPR036188">
    <property type="entry name" value="FAD/NAD-bd_sf"/>
</dbReference>
<sequence>MNEHHDVVIVGGGHNALVAATLLARAGLSVTVLERLDHVGGAAVSAQAFPEHEARLSRYSYLVSLFPEALVEELGLRLELRSRDTASYTPYVHADGTADGLLVETVPGEATRASFRRRTGGDDELAAWQRFYAEVAQLADAVAPSLLGPLPRASEVRAASDTQIWEDLVEHPLGAAIEQRFADDVVRGVVATDALIGTFASLHDPSLAQNRCFLYHLIGNGTGEWRVPVGGMGAVTGELERVAREAGAEILTAVTVTAVEPDDEGVTVTAGERSWRADHVLSGVAPAVLADLLGTPLAVRPEGSQLKVNLLLSRLPRLRSGVDPAVAFAGTLHLGEAYSELETAYAEAAAGTLPTRSAGEVYCHTLTDRSILGPELAATEAQTLTYFGLHTPPSTLPDDAAARDAYARVLAALDAHLAEPIAPLVLGAEVKTPSDIEEALAMPGGHIFHGDLAWPWFGDDEVAGTAAQRWGVATAHPRVLVCGSGSRRGGAVSGLGGHSAASALLEHRASTN</sequence>
<dbReference type="PRINTS" id="PR00420">
    <property type="entry name" value="RNGMNOXGNASE"/>
</dbReference>
<evidence type="ECO:0000256" key="2">
    <source>
        <dbReference type="ARBA" id="ARBA00038825"/>
    </source>
</evidence>
<gene>
    <name evidence="5" type="ORF">GCM10009710_01790</name>
</gene>
<evidence type="ECO:0000313" key="5">
    <source>
        <dbReference type="EMBL" id="GAA1724636.1"/>
    </source>
</evidence>
<dbReference type="Pfam" id="PF01593">
    <property type="entry name" value="Amino_oxidase"/>
    <property type="match status" value="1"/>
</dbReference>
<name>A0ABP4VF51_9ACTN</name>
<dbReference type="PANTHER" id="PTHR10668:SF103">
    <property type="entry name" value="PYRIDINE NUCLEOTIDE-DISULFIDE OXIDOREDUCTASE DOMAIN-CONTAINING PROTEIN 2"/>
    <property type="match status" value="1"/>
</dbReference>
<dbReference type="Proteomes" id="UP001501057">
    <property type="component" value="Unassembled WGS sequence"/>
</dbReference>
<evidence type="ECO:0000256" key="1">
    <source>
        <dbReference type="ARBA" id="ARBA00037217"/>
    </source>
</evidence>